<dbReference type="SUPFAM" id="SSF55785">
    <property type="entry name" value="PYP-like sensor domain (PAS domain)"/>
    <property type="match status" value="1"/>
</dbReference>
<dbReference type="RefSeq" id="WP_136929069.1">
    <property type="nucleotide sequence ID" value="NZ_SSMQ01000010.1"/>
</dbReference>
<dbReference type="GO" id="GO:0006355">
    <property type="term" value="P:regulation of DNA-templated transcription"/>
    <property type="evidence" value="ECO:0007669"/>
    <property type="project" value="InterPro"/>
</dbReference>
<dbReference type="Proteomes" id="UP000309215">
    <property type="component" value="Unassembled WGS sequence"/>
</dbReference>
<dbReference type="InterPro" id="IPR035965">
    <property type="entry name" value="PAS-like_dom_sf"/>
</dbReference>
<dbReference type="InterPro" id="IPR013767">
    <property type="entry name" value="PAS_fold"/>
</dbReference>
<gene>
    <name evidence="2" type="ORF">E8A74_11750</name>
</gene>
<dbReference type="OrthoDB" id="329226at2"/>
<keyword evidence="3" id="KW-1185">Reference proteome</keyword>
<dbReference type="Gene3D" id="3.30.450.20">
    <property type="entry name" value="PAS domain"/>
    <property type="match status" value="1"/>
</dbReference>
<feature type="domain" description="PAS fold" evidence="1">
    <location>
        <begin position="32"/>
        <end position="98"/>
    </location>
</feature>
<dbReference type="CDD" id="cd00130">
    <property type="entry name" value="PAS"/>
    <property type="match status" value="1"/>
</dbReference>
<organism evidence="2 3">
    <name type="scientific">Polyangium fumosum</name>
    <dbReference type="NCBI Taxonomy" id="889272"/>
    <lineage>
        <taxon>Bacteria</taxon>
        <taxon>Pseudomonadati</taxon>
        <taxon>Myxococcota</taxon>
        <taxon>Polyangia</taxon>
        <taxon>Polyangiales</taxon>
        <taxon>Polyangiaceae</taxon>
        <taxon>Polyangium</taxon>
    </lineage>
</organism>
<proteinExistence type="predicted"/>
<evidence type="ECO:0000313" key="2">
    <source>
        <dbReference type="EMBL" id="TKD09396.1"/>
    </source>
</evidence>
<dbReference type="InterPro" id="IPR000014">
    <property type="entry name" value="PAS"/>
</dbReference>
<name>A0A4U1JGG7_9BACT</name>
<protein>
    <submittedName>
        <fullName evidence="2">PAS domain-containing protein</fullName>
    </submittedName>
</protein>
<dbReference type="EMBL" id="SSMQ01000010">
    <property type="protein sequence ID" value="TKD09396.1"/>
    <property type="molecule type" value="Genomic_DNA"/>
</dbReference>
<dbReference type="AlphaFoldDB" id="A0A4U1JGG7"/>
<comment type="caution">
    <text evidence="2">The sequence shown here is derived from an EMBL/GenBank/DDBJ whole genome shotgun (WGS) entry which is preliminary data.</text>
</comment>
<reference evidence="2 3" key="1">
    <citation type="submission" date="2019-04" db="EMBL/GenBank/DDBJ databases">
        <authorList>
            <person name="Li Y."/>
            <person name="Wang J."/>
        </authorList>
    </citation>
    <scope>NUCLEOTIDE SEQUENCE [LARGE SCALE GENOMIC DNA]</scope>
    <source>
        <strain evidence="2 3">DSM 14668</strain>
    </source>
</reference>
<dbReference type="Pfam" id="PF00989">
    <property type="entry name" value="PAS"/>
    <property type="match status" value="1"/>
</dbReference>
<evidence type="ECO:0000259" key="1">
    <source>
        <dbReference type="Pfam" id="PF00989"/>
    </source>
</evidence>
<accession>A0A4U1JGG7</accession>
<sequence>MSSGYYQAVQAAMVSEDGTLDAVERLAGMSKAEVDELPYGFVVLDEVGTILLYNRYESALSRLPPERVVGKNWFKEVAPCTRVEAFYGRFRALVQDEARLSESFRFRFSFMHGVQDVAVQFVKAPPVVTLPLAQEGAEARIFMTVVRRPVVEVGASQAGHDLQKSLGTMGGLLPVLLDALPALLERLGPRGAIALGEHVGRAMALVVASEADGQAREGEPAAVLAPSVLDGVLAQAGLGRVVIEGATWSEQKRARCELRPPFEGPTEETALFYGALLAAAIGSCLGEPCQASFAEHIEPHVMPWIVDVCPARHEDRQRELASSARVHLTGASASSSRG</sequence>
<evidence type="ECO:0000313" key="3">
    <source>
        <dbReference type="Proteomes" id="UP000309215"/>
    </source>
</evidence>